<dbReference type="EMBL" id="JARBHB010000012">
    <property type="protein sequence ID" value="KAJ8870938.1"/>
    <property type="molecule type" value="Genomic_DNA"/>
</dbReference>
<name>A0ABQ9GEW9_9NEOP</name>
<evidence type="ECO:0000313" key="1">
    <source>
        <dbReference type="EMBL" id="KAJ8870938.1"/>
    </source>
</evidence>
<comment type="caution">
    <text evidence="1">The sequence shown here is derived from an EMBL/GenBank/DDBJ whole genome shotgun (WGS) entry which is preliminary data.</text>
</comment>
<reference evidence="1 2" key="1">
    <citation type="submission" date="2023-02" db="EMBL/GenBank/DDBJ databases">
        <title>LHISI_Scaffold_Assembly.</title>
        <authorList>
            <person name="Stuart O.P."/>
            <person name="Cleave R."/>
            <person name="Magrath M.J.L."/>
            <person name="Mikheyev A.S."/>
        </authorList>
    </citation>
    <scope>NUCLEOTIDE SEQUENCE [LARGE SCALE GENOMIC DNA]</scope>
    <source>
        <strain evidence="1">Daus_M_001</strain>
        <tissue evidence="1">Leg muscle</tissue>
    </source>
</reference>
<keyword evidence="2" id="KW-1185">Reference proteome</keyword>
<protein>
    <submittedName>
        <fullName evidence="1">Uncharacterized protein</fullName>
    </submittedName>
</protein>
<accession>A0ABQ9GEW9</accession>
<sequence length="109" mass="11648">MGATVDERLACSPPAKAIRAQSPAGPLPEKIRCLSAGFLGNLPFPPTLHFGAAPYSSQSPSSALKISIYSVDRAKIKRGRSISMARAPKREAAVAQWIKKPKVGPHWLS</sequence>
<organism evidence="1 2">
    <name type="scientific">Dryococelus australis</name>
    <dbReference type="NCBI Taxonomy" id="614101"/>
    <lineage>
        <taxon>Eukaryota</taxon>
        <taxon>Metazoa</taxon>
        <taxon>Ecdysozoa</taxon>
        <taxon>Arthropoda</taxon>
        <taxon>Hexapoda</taxon>
        <taxon>Insecta</taxon>
        <taxon>Pterygota</taxon>
        <taxon>Neoptera</taxon>
        <taxon>Polyneoptera</taxon>
        <taxon>Phasmatodea</taxon>
        <taxon>Verophasmatodea</taxon>
        <taxon>Anareolatae</taxon>
        <taxon>Phasmatidae</taxon>
        <taxon>Eurycanthinae</taxon>
        <taxon>Dryococelus</taxon>
    </lineage>
</organism>
<dbReference type="Proteomes" id="UP001159363">
    <property type="component" value="Chromosome 11"/>
</dbReference>
<proteinExistence type="predicted"/>
<feature type="non-terminal residue" evidence="1">
    <location>
        <position position="109"/>
    </location>
</feature>
<gene>
    <name evidence="1" type="ORF">PR048_027240</name>
</gene>
<evidence type="ECO:0000313" key="2">
    <source>
        <dbReference type="Proteomes" id="UP001159363"/>
    </source>
</evidence>